<dbReference type="Proteomes" id="UP000887540">
    <property type="component" value="Unplaced"/>
</dbReference>
<accession>A0A914DPF6</accession>
<reference evidence="2" key="1">
    <citation type="submission" date="2022-11" db="UniProtKB">
        <authorList>
            <consortium name="WormBaseParasite"/>
        </authorList>
    </citation>
    <scope>IDENTIFICATION</scope>
</reference>
<dbReference type="WBParaSite" id="ACRNAN_scaffold31825.g24374.t1">
    <property type="protein sequence ID" value="ACRNAN_scaffold31825.g24374.t1"/>
    <property type="gene ID" value="ACRNAN_scaffold31825.g24374"/>
</dbReference>
<evidence type="ECO:0000313" key="2">
    <source>
        <dbReference type="WBParaSite" id="ACRNAN_scaffold31825.g24374.t1"/>
    </source>
</evidence>
<sequence>MQSIQQGGRHKRASTNGVWFFGTYGAQNSGYGAQNSGYGAPALNPEPASGCCDCQQGPPGPP</sequence>
<protein>
    <submittedName>
        <fullName evidence="2">Uncharacterized protein</fullName>
    </submittedName>
</protein>
<dbReference type="AlphaFoldDB" id="A0A914DPF6"/>
<organism evidence="1 2">
    <name type="scientific">Acrobeloides nanus</name>
    <dbReference type="NCBI Taxonomy" id="290746"/>
    <lineage>
        <taxon>Eukaryota</taxon>
        <taxon>Metazoa</taxon>
        <taxon>Ecdysozoa</taxon>
        <taxon>Nematoda</taxon>
        <taxon>Chromadorea</taxon>
        <taxon>Rhabditida</taxon>
        <taxon>Tylenchina</taxon>
        <taxon>Cephalobomorpha</taxon>
        <taxon>Cephaloboidea</taxon>
        <taxon>Cephalobidae</taxon>
        <taxon>Acrobeloides</taxon>
    </lineage>
</organism>
<name>A0A914DPF6_9BILA</name>
<keyword evidence="1" id="KW-1185">Reference proteome</keyword>
<proteinExistence type="predicted"/>
<evidence type="ECO:0000313" key="1">
    <source>
        <dbReference type="Proteomes" id="UP000887540"/>
    </source>
</evidence>